<dbReference type="RefSeq" id="WP_031575792.1">
    <property type="nucleotide sequence ID" value="NZ_DAMANS010000033.1"/>
</dbReference>
<evidence type="ECO:0000313" key="1">
    <source>
        <dbReference type="EMBL" id="SDI80897.1"/>
    </source>
</evidence>
<sequence>MNVQVTHELLQEAYELEKTFTLSYPFGIYKDSLYSTTYDELTKWLRKTITYVKNHDMEYETLSLYQYLNSFRGKLGNIDQHEFKKILSVLEQYFLHN</sequence>
<organism evidence="1 2">
    <name type="scientific">Proteiniclasticum ruminis</name>
    <dbReference type="NCBI Taxonomy" id="398199"/>
    <lineage>
        <taxon>Bacteria</taxon>
        <taxon>Bacillati</taxon>
        <taxon>Bacillota</taxon>
        <taxon>Clostridia</taxon>
        <taxon>Eubacteriales</taxon>
        <taxon>Clostridiaceae</taxon>
        <taxon>Proteiniclasticum</taxon>
    </lineage>
</organism>
<proteinExistence type="predicted"/>
<reference evidence="1 2" key="1">
    <citation type="submission" date="2016-10" db="EMBL/GenBank/DDBJ databases">
        <authorList>
            <person name="de Groot N.N."/>
        </authorList>
    </citation>
    <scope>NUCLEOTIDE SEQUENCE [LARGE SCALE GENOMIC DNA]</scope>
    <source>
        <strain evidence="1 2">CGMCC 1.5058</strain>
    </source>
</reference>
<dbReference type="AlphaFoldDB" id="A0A1G8NL99"/>
<dbReference type="EMBL" id="FNDZ01000004">
    <property type="protein sequence ID" value="SDI80897.1"/>
    <property type="molecule type" value="Genomic_DNA"/>
</dbReference>
<dbReference type="Proteomes" id="UP000183255">
    <property type="component" value="Unassembled WGS sequence"/>
</dbReference>
<evidence type="ECO:0000313" key="2">
    <source>
        <dbReference type="Proteomes" id="UP000183255"/>
    </source>
</evidence>
<protein>
    <submittedName>
        <fullName evidence="1">Uncharacterized protein</fullName>
    </submittedName>
</protein>
<name>A0A1G8NL99_9CLOT</name>
<gene>
    <name evidence="1" type="ORF">SAMN05421804_104236</name>
</gene>
<accession>A0A1G8NL99</accession>